<comment type="caution">
    <text evidence="2">The sequence shown here is derived from an EMBL/GenBank/DDBJ whole genome shotgun (WGS) entry which is preliminary data.</text>
</comment>
<dbReference type="CDD" id="cd09917">
    <property type="entry name" value="F-box_SF"/>
    <property type="match status" value="1"/>
</dbReference>
<dbReference type="OrthoDB" id="5648735at2"/>
<dbReference type="EMBL" id="LNXY01000027">
    <property type="protein sequence ID" value="KTC85538.1"/>
    <property type="molecule type" value="Genomic_DNA"/>
</dbReference>
<name>A0A0W0SQ55_9GAMM</name>
<dbReference type="Proteomes" id="UP000054736">
    <property type="component" value="Unassembled WGS sequence"/>
</dbReference>
<dbReference type="PANTHER" id="PTHR13832:SF827">
    <property type="entry name" value="PROTEIN PHOSPHATASE 1L"/>
    <property type="match status" value="1"/>
</dbReference>
<evidence type="ECO:0000313" key="2">
    <source>
        <dbReference type="EMBL" id="KTC85538.1"/>
    </source>
</evidence>
<proteinExistence type="predicted"/>
<dbReference type="SMART" id="SM00332">
    <property type="entry name" value="PP2Cc"/>
    <property type="match status" value="1"/>
</dbReference>
<dbReference type="PATRIC" id="fig|1212489.4.peg.1970"/>
<dbReference type="PANTHER" id="PTHR13832">
    <property type="entry name" value="PROTEIN PHOSPHATASE 2C"/>
    <property type="match status" value="1"/>
</dbReference>
<organism evidence="2 3">
    <name type="scientific">Legionella drozanskii LLAP-1</name>
    <dbReference type="NCBI Taxonomy" id="1212489"/>
    <lineage>
        <taxon>Bacteria</taxon>
        <taxon>Pseudomonadati</taxon>
        <taxon>Pseudomonadota</taxon>
        <taxon>Gammaproteobacteria</taxon>
        <taxon>Legionellales</taxon>
        <taxon>Legionellaceae</taxon>
        <taxon>Legionella</taxon>
    </lineage>
</organism>
<dbReference type="AlphaFoldDB" id="A0A0W0SQ55"/>
<dbReference type="InterPro" id="IPR036457">
    <property type="entry name" value="PPM-type-like_dom_sf"/>
</dbReference>
<dbReference type="InterPro" id="IPR001932">
    <property type="entry name" value="PPM-type_phosphatase-like_dom"/>
</dbReference>
<gene>
    <name evidence="2" type="ORF">Ldro_1863</name>
</gene>
<evidence type="ECO:0000313" key="3">
    <source>
        <dbReference type="Proteomes" id="UP000054736"/>
    </source>
</evidence>
<dbReference type="PROSITE" id="PS51746">
    <property type="entry name" value="PPM_2"/>
    <property type="match status" value="1"/>
</dbReference>
<accession>A0A0W0SQ55</accession>
<evidence type="ECO:0000259" key="1">
    <source>
        <dbReference type="PROSITE" id="PS51746"/>
    </source>
</evidence>
<dbReference type="Gene3D" id="1.20.1280.50">
    <property type="match status" value="1"/>
</dbReference>
<dbReference type="Pfam" id="PF00481">
    <property type="entry name" value="PP2C"/>
    <property type="match status" value="1"/>
</dbReference>
<feature type="domain" description="PPM-type phosphatase" evidence="1">
    <location>
        <begin position="112"/>
        <end position="350"/>
    </location>
</feature>
<dbReference type="InterPro" id="IPR036047">
    <property type="entry name" value="F-box-like_dom_sf"/>
</dbReference>
<dbReference type="SUPFAM" id="SSF81383">
    <property type="entry name" value="F-box domain"/>
    <property type="match status" value="1"/>
</dbReference>
<dbReference type="SUPFAM" id="SSF81606">
    <property type="entry name" value="PP2C-like"/>
    <property type="match status" value="1"/>
</dbReference>
<dbReference type="InterPro" id="IPR015655">
    <property type="entry name" value="PP2C"/>
</dbReference>
<reference evidence="2 3" key="1">
    <citation type="submission" date="2015-11" db="EMBL/GenBank/DDBJ databases">
        <title>Genomic analysis of 38 Legionella species identifies large and diverse effector repertoires.</title>
        <authorList>
            <person name="Burstein D."/>
            <person name="Amaro F."/>
            <person name="Zusman T."/>
            <person name="Lifshitz Z."/>
            <person name="Cohen O."/>
            <person name="Gilbert J.A."/>
            <person name="Pupko T."/>
            <person name="Shuman H.A."/>
            <person name="Segal G."/>
        </authorList>
    </citation>
    <scope>NUCLEOTIDE SEQUENCE [LARGE SCALE GENOMIC DNA]</scope>
    <source>
        <strain evidence="2 3">ATCC 700990</strain>
    </source>
</reference>
<protein>
    <submittedName>
        <fullName evidence="2">Protein phosphatase 2C</fullName>
    </submittedName>
</protein>
<dbReference type="Gene3D" id="3.60.40.10">
    <property type="entry name" value="PPM-type phosphatase domain"/>
    <property type="match status" value="1"/>
</dbReference>
<keyword evidence="3" id="KW-1185">Reference proteome</keyword>
<dbReference type="RefSeq" id="WP_058496164.1">
    <property type="nucleotide sequence ID" value="NZ_CAAAIU010000005.1"/>
</dbReference>
<sequence length="673" mass="75984">MWLFNEDGSSELALELIQAIFCYVSIEDLARLALVCQWFNFYSKDNVQWQLRLGDYDPEAYQYLVTRKAVDYKAELRKLALFRFFPIPMNGDPKETGKRASQRADDLPLENLSYLASLGGRIGAAEFRGLTYPKLGRVSVGVFHSAHLSEISSVKHGECLASTVELLQDCIHRLRMDLHSAASLCGVTLVGRDVHTVNLGDCFAIAVVLNEDNKLSRFLILNSFRHRAAEESEKKRITKAGGYVSGTGWIQNSRGDSCNLSRGLGGTSFKGFSHEPNTYSHHIDVNENNKAFVILGSRRLMGENALTEKRITALFEEHHGKSPRQIAAILASEVIAENSNASASILVSTLDTSARRAKHMVVFEALTDIEVAKTASQLFRPVLEIKLQCAILCNYFGQEIIEELTQKVDFACSYLYTIFDERKGRRLRNTIPTFLHQAYSNYAQLIGDLVDALAQQDASKVEDCFARVDTYSDILLLPTRLEYLQMTYIPRDCVFPGGRSYLRHPPNFINALKESVLEVNKENILRIHTKLDSIVKDLNFLYQAAGVVLSIREKYDSFMPFEFKRGEDYNSSQKVWIHKLKSAVDFIFTNYQKLKTSVLVEMLLETLKSKDQMLNDTPIIGFALQFFSGDDRLKWCLAKAISELEEIQVNLSLHESTIEIEELPCSDPSPALG</sequence>
<dbReference type="GO" id="GO:0004722">
    <property type="term" value="F:protein serine/threonine phosphatase activity"/>
    <property type="evidence" value="ECO:0007669"/>
    <property type="project" value="InterPro"/>
</dbReference>